<proteinExistence type="predicted"/>
<dbReference type="SUPFAM" id="SSF52309">
    <property type="entry name" value="N-(deoxy)ribosyltransferase-like"/>
    <property type="match status" value="1"/>
</dbReference>
<evidence type="ECO:0000313" key="2">
    <source>
        <dbReference type="Proteomes" id="UP000608071"/>
    </source>
</evidence>
<protein>
    <submittedName>
        <fullName evidence="1">Nucleoside 2-deoxyribosyltransferase</fullName>
    </submittedName>
</protein>
<keyword evidence="2" id="KW-1185">Reference proteome</keyword>
<reference evidence="1 2" key="1">
    <citation type="submission" date="2020-08" db="EMBL/GenBank/DDBJ databases">
        <title>A Genomic Blueprint of the Chicken Gut Microbiome.</title>
        <authorList>
            <person name="Gilroy R."/>
            <person name="Ravi A."/>
            <person name="Getino M."/>
            <person name="Pursley I."/>
            <person name="Horton D.L."/>
            <person name="Alikhan N.-F."/>
            <person name="Baker D."/>
            <person name="Gharbi K."/>
            <person name="Hall N."/>
            <person name="Watson M."/>
            <person name="Adriaenssens E.M."/>
            <person name="Foster-Nyarko E."/>
            <person name="Jarju S."/>
            <person name="Secka A."/>
            <person name="Antonio M."/>
            <person name="Oren A."/>
            <person name="Chaudhuri R."/>
            <person name="La Ragione R.M."/>
            <person name="Hildebrand F."/>
            <person name="Pallen M.J."/>
        </authorList>
    </citation>
    <scope>NUCLEOTIDE SEQUENCE [LARGE SCALE GENOMIC DNA]</scope>
    <source>
        <strain evidence="1 2">Sa2BVA9</strain>
    </source>
</reference>
<dbReference type="Pfam" id="PF05014">
    <property type="entry name" value="Nuc_deoxyrib_tr"/>
    <property type="match status" value="1"/>
</dbReference>
<organism evidence="1 2">
    <name type="scientific">Paenibacillus gallinarum</name>
    <dbReference type="NCBI Taxonomy" id="2762232"/>
    <lineage>
        <taxon>Bacteria</taxon>
        <taxon>Bacillati</taxon>
        <taxon>Bacillota</taxon>
        <taxon>Bacilli</taxon>
        <taxon>Bacillales</taxon>
        <taxon>Paenibacillaceae</taxon>
        <taxon>Paenibacillus</taxon>
    </lineage>
</organism>
<sequence>MTKQEMNKVKVYLASPFFSEEQVDRVQRVEKALENNPYVGEFFSPRLEQLTHLTMYTAEWADAVYRNDVKHVDWADVVVAVIDYEGETELHGARHGHVDSGTAFEIGYAIAKGKPVIIIHEKSGIVNLMISQSCHAYLESAEAVADYHFINMPKMPFTGDVM</sequence>
<name>A0ABR8SWV4_9BACL</name>
<dbReference type="InterPro" id="IPR007710">
    <property type="entry name" value="Nucleoside_deoxyribTrfase"/>
</dbReference>
<evidence type="ECO:0000313" key="1">
    <source>
        <dbReference type="EMBL" id="MBD7967991.1"/>
    </source>
</evidence>
<accession>A0ABR8SWV4</accession>
<dbReference type="Proteomes" id="UP000608071">
    <property type="component" value="Unassembled WGS sequence"/>
</dbReference>
<dbReference type="EMBL" id="JACSQL010000002">
    <property type="protein sequence ID" value="MBD7967991.1"/>
    <property type="molecule type" value="Genomic_DNA"/>
</dbReference>
<gene>
    <name evidence="1" type="ORF">H9647_07940</name>
</gene>
<comment type="caution">
    <text evidence="1">The sequence shown here is derived from an EMBL/GenBank/DDBJ whole genome shotgun (WGS) entry which is preliminary data.</text>
</comment>
<dbReference type="Gene3D" id="3.40.50.450">
    <property type="match status" value="1"/>
</dbReference>